<dbReference type="EMBL" id="CP077076">
    <property type="protein sequence ID" value="QXH49961.1"/>
    <property type="molecule type" value="Genomic_DNA"/>
</dbReference>
<proteinExistence type="predicted"/>
<dbReference type="RefSeq" id="WP_217839559.1">
    <property type="nucleotide sequence ID" value="NZ_CP077076.1"/>
</dbReference>
<sequence length="71" mass="8239">METKRTLEGITLAGEQLIQQAIDARRLYQQAVDARKPADEIERLRFLADSLFQTVTDYQLDALGHQRQTRH</sequence>
<keyword evidence="2" id="KW-1185">Reference proteome</keyword>
<reference evidence="1" key="1">
    <citation type="journal article" date="2021" name="Microorganisms">
        <title>The Ever-Expanding Pseudomonas Genus: Description of 43 New Species and Partition of the Pseudomonas putida Group.</title>
        <authorList>
            <person name="Girard L."/>
            <person name="Lood C."/>
            <person name="Hofte M."/>
            <person name="Vandamme P."/>
            <person name="Rokni-Zadeh H."/>
            <person name="van Noort V."/>
            <person name="Lavigne R."/>
            <person name="De Mot R."/>
        </authorList>
    </citation>
    <scope>NUCLEOTIDE SEQUENCE</scope>
    <source>
        <strain evidence="1">COW40</strain>
    </source>
</reference>
<accession>A0ABX8N2H6</accession>
<protein>
    <submittedName>
        <fullName evidence="1">Uncharacterized protein</fullName>
    </submittedName>
</protein>
<evidence type="ECO:0000313" key="1">
    <source>
        <dbReference type="EMBL" id="QXH49961.1"/>
    </source>
</evidence>
<evidence type="ECO:0000313" key="2">
    <source>
        <dbReference type="Proteomes" id="UP001046350"/>
    </source>
</evidence>
<organism evidence="1 2">
    <name type="scientific">Pseudomonas fakonensis</name>
    <dbReference type="NCBI Taxonomy" id="2842355"/>
    <lineage>
        <taxon>Bacteria</taxon>
        <taxon>Pseudomonadati</taxon>
        <taxon>Pseudomonadota</taxon>
        <taxon>Gammaproteobacteria</taxon>
        <taxon>Pseudomonadales</taxon>
        <taxon>Pseudomonadaceae</taxon>
        <taxon>Pseudomonas</taxon>
    </lineage>
</organism>
<name>A0ABX8N2H6_9PSED</name>
<dbReference type="Proteomes" id="UP001046350">
    <property type="component" value="Chromosome"/>
</dbReference>
<gene>
    <name evidence="1" type="ORF">KSS94_18680</name>
</gene>